<reference evidence="3 4" key="1">
    <citation type="journal article" date="2019" name="Sci. Rep.">
        <title>Orb-weaving spider Araneus ventricosus genome elucidates the spidroin gene catalogue.</title>
        <authorList>
            <person name="Kono N."/>
            <person name="Nakamura H."/>
            <person name="Ohtoshi R."/>
            <person name="Moran D.A.P."/>
            <person name="Shinohara A."/>
            <person name="Yoshida Y."/>
            <person name="Fujiwara M."/>
            <person name="Mori M."/>
            <person name="Tomita M."/>
            <person name="Arakawa K."/>
        </authorList>
    </citation>
    <scope>NUCLEOTIDE SEQUENCE [LARGE SCALE GENOMIC DNA]</scope>
</reference>
<gene>
    <name evidence="3" type="ORF">AVEN_105623_1</name>
    <name evidence="1" type="ORF">AVEN_226575_1</name>
    <name evidence="2" type="ORF">AVEN_270652_1</name>
</gene>
<evidence type="ECO:0000313" key="1">
    <source>
        <dbReference type="EMBL" id="GBN27964.1"/>
    </source>
</evidence>
<keyword evidence="4" id="KW-1185">Reference proteome</keyword>
<proteinExistence type="predicted"/>
<sequence>MSSNPSYASRAGLAIASALQLSGSFQWGVRQSAEVESQCLRRCTPLELENGCPLSKFFFRAKSHMRRDMGNKLVVEVSEYDVSTSAGDVSAGALP</sequence>
<name>A0A4Y2MQY2_ARAVE</name>
<protein>
    <submittedName>
        <fullName evidence="3">Uncharacterized protein</fullName>
    </submittedName>
</protein>
<dbReference type="EMBL" id="BGPR01123841">
    <property type="protein sequence ID" value="GBN28026.1"/>
    <property type="molecule type" value="Genomic_DNA"/>
</dbReference>
<dbReference type="AlphaFoldDB" id="A0A4Y2MQY2"/>
<accession>A0A4Y2MQY2</accession>
<evidence type="ECO:0000313" key="3">
    <source>
        <dbReference type="EMBL" id="GBN28026.1"/>
    </source>
</evidence>
<evidence type="ECO:0000313" key="4">
    <source>
        <dbReference type="Proteomes" id="UP000499080"/>
    </source>
</evidence>
<dbReference type="Proteomes" id="UP000499080">
    <property type="component" value="Unassembled WGS sequence"/>
</dbReference>
<comment type="caution">
    <text evidence="3">The sequence shown here is derived from an EMBL/GenBank/DDBJ whole genome shotgun (WGS) entry which is preliminary data.</text>
</comment>
<organism evidence="3 4">
    <name type="scientific">Araneus ventricosus</name>
    <name type="common">Orbweaver spider</name>
    <name type="synonym">Epeira ventricosa</name>
    <dbReference type="NCBI Taxonomy" id="182803"/>
    <lineage>
        <taxon>Eukaryota</taxon>
        <taxon>Metazoa</taxon>
        <taxon>Ecdysozoa</taxon>
        <taxon>Arthropoda</taxon>
        <taxon>Chelicerata</taxon>
        <taxon>Arachnida</taxon>
        <taxon>Araneae</taxon>
        <taxon>Araneomorphae</taxon>
        <taxon>Entelegynae</taxon>
        <taxon>Araneoidea</taxon>
        <taxon>Araneidae</taxon>
        <taxon>Araneus</taxon>
    </lineage>
</organism>
<dbReference type="EMBL" id="BGPR01123829">
    <property type="protein sequence ID" value="GBN27995.1"/>
    <property type="molecule type" value="Genomic_DNA"/>
</dbReference>
<dbReference type="EMBL" id="BGPR01123818">
    <property type="protein sequence ID" value="GBN27964.1"/>
    <property type="molecule type" value="Genomic_DNA"/>
</dbReference>
<dbReference type="OrthoDB" id="6500128at2759"/>
<evidence type="ECO:0000313" key="2">
    <source>
        <dbReference type="EMBL" id="GBN27995.1"/>
    </source>
</evidence>